<proteinExistence type="inferred from homology"/>
<comment type="similarity">
    <text evidence="2">Belongs to the CDP-alcohol phosphatidyltransferase class-I family.</text>
</comment>
<protein>
    <submittedName>
        <fullName evidence="4">CDP-alcohol phosphatidyltransferase-like enzyme</fullName>
    </submittedName>
</protein>
<accession>A0A2T0UMQ0</accession>
<sequence>MTDQRPSRRPAEFFAANRGGGLVTLHLDQRGGALFAYAAWRTGLRPTHLTLLNLVLGLAVSAAVIAYIPAAEDGAPWWPVAFGALVLWHAAYMLDCADGQLARVTGTGSDAGARVDILCDVAIQASVVAVVVAVVDAYAPWVPAWCGAAFAALWMTNLVTAVMAKEDSSVSMVTSTNIVVRLVKLVRDYGFVVAVIAVALAWPESMAAVMLFFGAVNGLFLLASIATSARATLR</sequence>
<feature type="transmembrane region" description="Helical" evidence="3">
    <location>
        <begin position="115"/>
        <end position="135"/>
    </location>
</feature>
<feature type="transmembrane region" description="Helical" evidence="3">
    <location>
        <begin position="185"/>
        <end position="202"/>
    </location>
</feature>
<dbReference type="OrthoDB" id="7390033at2"/>
<evidence type="ECO:0000313" key="5">
    <source>
        <dbReference type="Proteomes" id="UP000238176"/>
    </source>
</evidence>
<dbReference type="AlphaFoldDB" id="A0A2T0UMQ0"/>
<feature type="transmembrane region" description="Helical" evidence="3">
    <location>
        <begin position="208"/>
        <end position="229"/>
    </location>
</feature>
<keyword evidence="3" id="KW-0472">Membrane</keyword>
<comment type="caution">
    <text evidence="4">The sequence shown here is derived from an EMBL/GenBank/DDBJ whole genome shotgun (WGS) entry which is preliminary data.</text>
</comment>
<evidence type="ECO:0000256" key="3">
    <source>
        <dbReference type="SAM" id="Phobius"/>
    </source>
</evidence>
<name>A0A2T0UMQ0_9ACTN</name>
<dbReference type="InterPro" id="IPR043130">
    <property type="entry name" value="CDP-OH_PTrfase_TM_dom"/>
</dbReference>
<evidence type="ECO:0000256" key="1">
    <source>
        <dbReference type="ARBA" id="ARBA00022679"/>
    </source>
</evidence>
<evidence type="ECO:0000256" key="2">
    <source>
        <dbReference type="RuleBase" id="RU003750"/>
    </source>
</evidence>
<feature type="transmembrane region" description="Helical" evidence="3">
    <location>
        <begin position="141"/>
        <end position="164"/>
    </location>
</feature>
<dbReference type="GO" id="GO:0008654">
    <property type="term" value="P:phospholipid biosynthetic process"/>
    <property type="evidence" value="ECO:0007669"/>
    <property type="project" value="InterPro"/>
</dbReference>
<keyword evidence="1 2" id="KW-0808">Transferase</keyword>
<dbReference type="GO" id="GO:0016780">
    <property type="term" value="F:phosphotransferase activity, for other substituted phosphate groups"/>
    <property type="evidence" value="ECO:0007669"/>
    <property type="project" value="InterPro"/>
</dbReference>
<feature type="transmembrane region" description="Helical" evidence="3">
    <location>
        <begin position="51"/>
        <end position="70"/>
    </location>
</feature>
<organism evidence="4 5">
    <name type="scientific">Glycomyces artemisiae</name>
    <dbReference type="NCBI Taxonomy" id="1076443"/>
    <lineage>
        <taxon>Bacteria</taxon>
        <taxon>Bacillati</taxon>
        <taxon>Actinomycetota</taxon>
        <taxon>Actinomycetes</taxon>
        <taxon>Glycomycetales</taxon>
        <taxon>Glycomycetaceae</taxon>
        <taxon>Glycomyces</taxon>
    </lineage>
</organism>
<dbReference type="PROSITE" id="PS00379">
    <property type="entry name" value="CDP_ALCOHOL_P_TRANSF"/>
    <property type="match status" value="1"/>
</dbReference>
<keyword evidence="3" id="KW-0812">Transmembrane</keyword>
<dbReference type="Gene3D" id="1.20.120.1760">
    <property type="match status" value="1"/>
</dbReference>
<dbReference type="InterPro" id="IPR048254">
    <property type="entry name" value="CDP_ALCOHOL_P_TRANSF_CS"/>
</dbReference>
<dbReference type="RefSeq" id="WP_106364211.1">
    <property type="nucleotide sequence ID" value="NZ_PVTJ01000004.1"/>
</dbReference>
<dbReference type="GO" id="GO:0016020">
    <property type="term" value="C:membrane"/>
    <property type="evidence" value="ECO:0007669"/>
    <property type="project" value="InterPro"/>
</dbReference>
<keyword evidence="5" id="KW-1185">Reference proteome</keyword>
<keyword evidence="3" id="KW-1133">Transmembrane helix</keyword>
<evidence type="ECO:0000313" key="4">
    <source>
        <dbReference type="EMBL" id="PRY59117.1"/>
    </source>
</evidence>
<feature type="transmembrane region" description="Helical" evidence="3">
    <location>
        <begin position="76"/>
        <end position="94"/>
    </location>
</feature>
<dbReference type="EMBL" id="PVTJ01000004">
    <property type="protein sequence ID" value="PRY59117.1"/>
    <property type="molecule type" value="Genomic_DNA"/>
</dbReference>
<gene>
    <name evidence="4" type="ORF">B0I28_104274</name>
</gene>
<dbReference type="Proteomes" id="UP000238176">
    <property type="component" value="Unassembled WGS sequence"/>
</dbReference>
<dbReference type="Pfam" id="PF01066">
    <property type="entry name" value="CDP-OH_P_transf"/>
    <property type="match status" value="1"/>
</dbReference>
<reference evidence="4 5" key="1">
    <citation type="submission" date="2018-03" db="EMBL/GenBank/DDBJ databases">
        <title>Genomic Encyclopedia of Type Strains, Phase III (KMG-III): the genomes of soil and plant-associated and newly described type strains.</title>
        <authorList>
            <person name="Whitman W."/>
        </authorList>
    </citation>
    <scope>NUCLEOTIDE SEQUENCE [LARGE SCALE GENOMIC DNA]</scope>
    <source>
        <strain evidence="4 5">CGMCC 4.7067</strain>
    </source>
</reference>
<dbReference type="InterPro" id="IPR000462">
    <property type="entry name" value="CDP-OH_P_trans"/>
</dbReference>